<sequence>MSTKQKFEYCESLGLVSIKRRGWHTEAAWIASNSPYINFTKFMTMMNWQANLNGMQRFAKI</sequence>
<dbReference type="Proteomes" id="UP001316087">
    <property type="component" value="Unassembled WGS sequence"/>
</dbReference>
<reference evidence="1 2" key="1">
    <citation type="submission" date="2022-03" db="EMBL/GenBank/DDBJ databases">
        <authorList>
            <person name="Jo J.-H."/>
            <person name="Im W.-T."/>
        </authorList>
    </citation>
    <scope>NUCLEOTIDE SEQUENCE [LARGE SCALE GENOMIC DNA]</scope>
    <source>
        <strain evidence="1 2">MA9</strain>
    </source>
</reference>
<proteinExistence type="predicted"/>
<dbReference type="RefSeq" id="WP_241369233.1">
    <property type="nucleotide sequence ID" value="NZ_JAKZFC010000003.1"/>
</dbReference>
<evidence type="ECO:0000313" key="1">
    <source>
        <dbReference type="EMBL" id="MCH7322166.1"/>
    </source>
</evidence>
<organism evidence="1 2">
    <name type="scientific">Solibacillus palustris</name>
    <dbReference type="NCBI Taxonomy" id="2908203"/>
    <lineage>
        <taxon>Bacteria</taxon>
        <taxon>Bacillati</taxon>
        <taxon>Bacillota</taxon>
        <taxon>Bacilli</taxon>
        <taxon>Bacillales</taxon>
        <taxon>Caryophanaceae</taxon>
        <taxon>Solibacillus</taxon>
    </lineage>
</organism>
<name>A0ABS9UCV5_9BACL</name>
<gene>
    <name evidence="1" type="ORF">LZ480_09715</name>
</gene>
<evidence type="ECO:0000313" key="2">
    <source>
        <dbReference type="Proteomes" id="UP001316087"/>
    </source>
</evidence>
<keyword evidence="2" id="KW-1185">Reference proteome</keyword>
<protein>
    <submittedName>
        <fullName evidence="1">Uncharacterized protein</fullName>
    </submittedName>
</protein>
<dbReference type="EMBL" id="JAKZFC010000003">
    <property type="protein sequence ID" value="MCH7322166.1"/>
    <property type="molecule type" value="Genomic_DNA"/>
</dbReference>
<accession>A0ABS9UCV5</accession>
<comment type="caution">
    <text evidence="1">The sequence shown here is derived from an EMBL/GenBank/DDBJ whole genome shotgun (WGS) entry which is preliminary data.</text>
</comment>